<name>A0AAE0DJM8_9LECA</name>
<proteinExistence type="predicted"/>
<keyword evidence="2" id="KW-1185">Reference proteome</keyword>
<protein>
    <submittedName>
        <fullName evidence="1">Uncharacterized protein</fullName>
    </submittedName>
</protein>
<dbReference type="Proteomes" id="UP001276659">
    <property type="component" value="Unassembled WGS sequence"/>
</dbReference>
<organism evidence="1 2">
    <name type="scientific">Lepraria neglecta</name>
    <dbReference type="NCBI Taxonomy" id="209136"/>
    <lineage>
        <taxon>Eukaryota</taxon>
        <taxon>Fungi</taxon>
        <taxon>Dikarya</taxon>
        <taxon>Ascomycota</taxon>
        <taxon>Pezizomycotina</taxon>
        <taxon>Lecanoromycetes</taxon>
        <taxon>OSLEUM clade</taxon>
        <taxon>Lecanoromycetidae</taxon>
        <taxon>Lecanorales</taxon>
        <taxon>Lecanorineae</taxon>
        <taxon>Stereocaulaceae</taxon>
        <taxon>Lepraria</taxon>
    </lineage>
</organism>
<gene>
    <name evidence="1" type="ORF">OEA41_004191</name>
</gene>
<accession>A0AAE0DJM8</accession>
<dbReference type="EMBL" id="JASNWA010000008">
    <property type="protein sequence ID" value="KAK3172106.1"/>
    <property type="molecule type" value="Genomic_DNA"/>
</dbReference>
<comment type="caution">
    <text evidence="1">The sequence shown here is derived from an EMBL/GenBank/DDBJ whole genome shotgun (WGS) entry which is preliminary data.</text>
</comment>
<reference evidence="1" key="1">
    <citation type="submission" date="2022-11" db="EMBL/GenBank/DDBJ databases">
        <title>Chromosomal genome sequence assembly and mating type (MAT) locus characterization of the leprose asexual lichenized fungus Lepraria neglecta (Nyl.) Erichsen.</title>
        <authorList>
            <person name="Allen J.L."/>
            <person name="Pfeffer B."/>
        </authorList>
    </citation>
    <scope>NUCLEOTIDE SEQUENCE</scope>
    <source>
        <strain evidence="1">Allen 5258</strain>
    </source>
</reference>
<dbReference type="AlphaFoldDB" id="A0AAE0DJM8"/>
<feature type="non-terminal residue" evidence="1">
    <location>
        <position position="1"/>
    </location>
</feature>
<evidence type="ECO:0000313" key="1">
    <source>
        <dbReference type="EMBL" id="KAK3172106.1"/>
    </source>
</evidence>
<evidence type="ECO:0000313" key="2">
    <source>
        <dbReference type="Proteomes" id="UP001276659"/>
    </source>
</evidence>
<sequence>QSAAPDPNPDQPDGIIISPMPHLDGKTLEIATDFRNRPIIFVVHEHLIRSISSLVDHIRPGNDDRPLTLRIKKDAPYKKPQTLHLFVHWLYHNQIPAIEEEPVYHDLDMEIEDIKDKRLRLKIKDQRSKVFAKCSYSLA</sequence>